<organism evidence="1 2">
    <name type="scientific">Candidatus Erwinia dacicola</name>
    <dbReference type="NCBI Taxonomy" id="252393"/>
    <lineage>
        <taxon>Bacteria</taxon>
        <taxon>Pseudomonadati</taxon>
        <taxon>Pseudomonadota</taxon>
        <taxon>Gammaproteobacteria</taxon>
        <taxon>Enterobacterales</taxon>
        <taxon>Erwiniaceae</taxon>
        <taxon>Erwinia</taxon>
    </lineage>
</organism>
<gene>
    <name evidence="1" type="ORF">ACZ87_01318</name>
</gene>
<accession>A0A328TVN8</accession>
<evidence type="ECO:0000313" key="1">
    <source>
        <dbReference type="EMBL" id="RAP71854.1"/>
    </source>
</evidence>
<protein>
    <submittedName>
        <fullName evidence="1">Uncharacterized protein</fullName>
    </submittedName>
</protein>
<evidence type="ECO:0000313" key="2">
    <source>
        <dbReference type="Proteomes" id="UP000244334"/>
    </source>
</evidence>
<comment type="caution">
    <text evidence="1">The sequence shown here is derived from an EMBL/GenBank/DDBJ whole genome shotgun (WGS) entry which is preliminary data.</text>
</comment>
<reference evidence="1" key="1">
    <citation type="submission" date="2018-04" db="EMBL/GenBank/DDBJ databases">
        <title>Genomes of the Obligate Erwinia dacicola and Facultative Enterobacter sp. OLF Endosymbionts of the Olive Fruit fly, Bactrocera oleae.</title>
        <authorList>
            <person name="Estes A.M."/>
            <person name="Hearn D.J."/>
            <person name="Agarwal S."/>
            <person name="Pierson E.A."/>
            <person name="Dunning-Hotopp J.C."/>
        </authorList>
    </citation>
    <scope>NUCLEOTIDE SEQUENCE [LARGE SCALE GENOMIC DNA]</scope>
    <source>
        <strain evidence="1">Oroville</strain>
    </source>
</reference>
<dbReference type="AlphaFoldDB" id="A0A328TVN8"/>
<dbReference type="Proteomes" id="UP000244334">
    <property type="component" value="Unassembled WGS sequence"/>
</dbReference>
<proteinExistence type="predicted"/>
<name>A0A328TVN8_9GAMM</name>
<keyword evidence="2" id="KW-1185">Reference proteome</keyword>
<dbReference type="EMBL" id="LJAM02000089">
    <property type="protein sequence ID" value="RAP71854.1"/>
    <property type="molecule type" value="Genomic_DNA"/>
</dbReference>
<sequence length="45" mass="4835">MSVTTRVKSLGATVFPAGDRIKNKVYHAIISVFSSLKSFSGCVCK</sequence>